<keyword evidence="11" id="KW-0503">Monooxygenase</keyword>
<evidence type="ECO:0000259" key="10">
    <source>
        <dbReference type="PROSITE" id="PS51384"/>
    </source>
</evidence>
<dbReference type="InterPro" id="IPR052353">
    <property type="entry name" value="Benzoxazolinone_Detox_Enz"/>
</dbReference>
<evidence type="ECO:0000256" key="3">
    <source>
        <dbReference type="ARBA" id="ARBA00022643"/>
    </source>
</evidence>
<keyword evidence="5" id="KW-0479">Metal-binding</keyword>
<feature type="domain" description="2Fe-2S ferredoxin-type" evidence="9">
    <location>
        <begin position="233"/>
        <end position="320"/>
    </location>
</feature>
<dbReference type="Gene3D" id="3.40.50.80">
    <property type="entry name" value="Nucleotide-binding domain of ferredoxin-NADP reductase (FNR) module"/>
    <property type="match status" value="1"/>
</dbReference>
<keyword evidence="2" id="KW-0285">Flavoprotein</keyword>
<proteinExistence type="predicted"/>
<keyword evidence="6 11" id="KW-0560">Oxidoreductase</keyword>
<evidence type="ECO:0000256" key="8">
    <source>
        <dbReference type="ARBA" id="ARBA00023014"/>
    </source>
</evidence>
<dbReference type="InterPro" id="IPR001041">
    <property type="entry name" value="2Fe-2S_ferredoxin-type"/>
</dbReference>
<dbReference type="InterPro" id="IPR017938">
    <property type="entry name" value="Riboflavin_synthase-like_b-brl"/>
</dbReference>
<dbReference type="SUPFAM" id="SSF54292">
    <property type="entry name" value="2Fe-2S ferredoxin-like"/>
    <property type="match status" value="1"/>
</dbReference>
<dbReference type="EMBL" id="CAKJTJ010000003">
    <property type="protein sequence ID" value="CAG9620016.1"/>
    <property type="molecule type" value="Genomic_DNA"/>
</dbReference>
<dbReference type="InterPro" id="IPR054582">
    <property type="entry name" value="DmmA-like_N"/>
</dbReference>
<dbReference type="InterPro" id="IPR012675">
    <property type="entry name" value="Beta-grasp_dom_sf"/>
</dbReference>
<reference evidence="11 12" key="1">
    <citation type="submission" date="2021-10" db="EMBL/GenBank/DDBJ databases">
        <authorList>
            <person name="Criscuolo A."/>
        </authorList>
    </citation>
    <scope>NUCLEOTIDE SEQUENCE [LARGE SCALE GENOMIC DNA]</scope>
    <source>
        <strain evidence="12">CIP 111883</strain>
    </source>
</reference>
<evidence type="ECO:0000256" key="2">
    <source>
        <dbReference type="ARBA" id="ARBA00022630"/>
    </source>
</evidence>
<dbReference type="EC" id="1.14.13.239" evidence="11"/>
<keyword evidence="4" id="KW-0001">2Fe-2S</keyword>
<keyword evidence="12" id="KW-1185">Reference proteome</keyword>
<protein>
    <submittedName>
        <fullName evidence="11">Carnitine monooxygenase reductase subunit</fullName>
        <ecNumber evidence="11">1.14.13.239</ecNumber>
    </submittedName>
</protein>
<dbReference type="InterPro" id="IPR036010">
    <property type="entry name" value="2Fe-2S_ferredoxin-like_sf"/>
</dbReference>
<dbReference type="InterPro" id="IPR039261">
    <property type="entry name" value="FNR_nucleotide-bd"/>
</dbReference>
<dbReference type="Gene3D" id="2.40.30.10">
    <property type="entry name" value="Translation factors"/>
    <property type="match status" value="1"/>
</dbReference>
<evidence type="ECO:0000259" key="9">
    <source>
        <dbReference type="PROSITE" id="PS51085"/>
    </source>
</evidence>
<dbReference type="InterPro" id="IPR008333">
    <property type="entry name" value="Cbr1-like_FAD-bd_dom"/>
</dbReference>
<evidence type="ECO:0000256" key="5">
    <source>
        <dbReference type="ARBA" id="ARBA00022723"/>
    </source>
</evidence>
<dbReference type="CDD" id="cd06185">
    <property type="entry name" value="PDR_like"/>
    <property type="match status" value="1"/>
</dbReference>
<name>A0ABM8YJB0_9BACI</name>
<dbReference type="PROSITE" id="PS51085">
    <property type="entry name" value="2FE2S_FER_2"/>
    <property type="match status" value="1"/>
</dbReference>
<feature type="domain" description="FAD-binding FR-type" evidence="10">
    <location>
        <begin position="4"/>
        <end position="109"/>
    </location>
</feature>
<evidence type="ECO:0000313" key="11">
    <source>
        <dbReference type="EMBL" id="CAG9620016.1"/>
    </source>
</evidence>
<keyword evidence="3" id="KW-0288">FMN</keyword>
<keyword evidence="8" id="KW-0411">Iron-sulfur</keyword>
<evidence type="ECO:0000256" key="7">
    <source>
        <dbReference type="ARBA" id="ARBA00023004"/>
    </source>
</evidence>
<organism evidence="11 12">
    <name type="scientific">Sutcliffiella rhizosphaerae</name>
    <dbReference type="NCBI Taxonomy" id="2880967"/>
    <lineage>
        <taxon>Bacteria</taxon>
        <taxon>Bacillati</taxon>
        <taxon>Bacillota</taxon>
        <taxon>Bacilli</taxon>
        <taxon>Bacillales</taxon>
        <taxon>Bacillaceae</taxon>
        <taxon>Sutcliffiella</taxon>
    </lineage>
</organism>
<dbReference type="SUPFAM" id="SSF52343">
    <property type="entry name" value="Ferredoxin reductase-like, C-terminal NADP-linked domain"/>
    <property type="match status" value="1"/>
</dbReference>
<evidence type="ECO:0000256" key="1">
    <source>
        <dbReference type="ARBA" id="ARBA00001917"/>
    </source>
</evidence>
<dbReference type="RefSeq" id="WP_230499953.1">
    <property type="nucleotide sequence ID" value="NZ_CAKJTJ010000003.1"/>
</dbReference>
<dbReference type="InterPro" id="IPR017927">
    <property type="entry name" value="FAD-bd_FR_type"/>
</dbReference>
<dbReference type="CDD" id="cd00207">
    <property type="entry name" value="fer2"/>
    <property type="match status" value="1"/>
</dbReference>
<dbReference type="Pfam" id="PF22290">
    <property type="entry name" value="DmmA-like_N"/>
    <property type="match status" value="1"/>
</dbReference>
<evidence type="ECO:0000256" key="6">
    <source>
        <dbReference type="ARBA" id="ARBA00023002"/>
    </source>
</evidence>
<dbReference type="PANTHER" id="PTHR30212:SF2">
    <property type="entry name" value="PROTEIN YIIM"/>
    <property type="match status" value="1"/>
</dbReference>
<dbReference type="PROSITE" id="PS51384">
    <property type="entry name" value="FAD_FR"/>
    <property type="match status" value="1"/>
</dbReference>
<dbReference type="PROSITE" id="PS00197">
    <property type="entry name" value="2FE2S_FER_1"/>
    <property type="match status" value="1"/>
</dbReference>
<dbReference type="InterPro" id="IPR006058">
    <property type="entry name" value="2Fe2S_fd_BS"/>
</dbReference>
<sequence>MIKEQRLDVFIESIQNETNTIKRFVMKRLDGKKLSSFIAGSHIKLFIPSERGEMERRYSLTSDPNNREFYEIAVKWSIDSKGGSSYLHTHASVGDSLQISFPKNYFSLSPSARHHVFYAAGIGITPFLSMLTMLKRGGESFKLHYAATSKQDCAFYHRLKNLSEKEISFYFSSDRQRLNTDSLYNHQIGTHIYICGPTSFTTSFKETALEIGYPSVNIHYEHFGSPIPAEFASSFLIQFNDGRQLVVNQDVSVLDTLVQAGHSIPFSCKIGRCGTCEIKVKAGSILHLDEFLTDDEKQLNKSMMVCVSRCKGELLQLDLE</sequence>
<evidence type="ECO:0000256" key="4">
    <source>
        <dbReference type="ARBA" id="ARBA00022714"/>
    </source>
</evidence>
<dbReference type="Proteomes" id="UP000789833">
    <property type="component" value="Unassembled WGS sequence"/>
</dbReference>
<gene>
    <name evidence="11" type="primary">yeaX</name>
    <name evidence="11" type="ORF">BACCIP111883_00784</name>
</gene>
<dbReference type="Pfam" id="PF00111">
    <property type="entry name" value="Fer2"/>
    <property type="match status" value="1"/>
</dbReference>
<keyword evidence="7" id="KW-0408">Iron</keyword>
<dbReference type="Pfam" id="PF00970">
    <property type="entry name" value="FAD_binding_6"/>
    <property type="match status" value="1"/>
</dbReference>
<comment type="caution">
    <text evidence="11">The sequence shown here is derived from an EMBL/GenBank/DDBJ whole genome shotgun (WGS) entry which is preliminary data.</text>
</comment>
<evidence type="ECO:0000313" key="12">
    <source>
        <dbReference type="Proteomes" id="UP000789833"/>
    </source>
</evidence>
<dbReference type="GO" id="GO:0004497">
    <property type="term" value="F:monooxygenase activity"/>
    <property type="evidence" value="ECO:0007669"/>
    <property type="project" value="UniProtKB-KW"/>
</dbReference>
<comment type="cofactor">
    <cofactor evidence="1">
        <name>FMN</name>
        <dbReference type="ChEBI" id="CHEBI:58210"/>
    </cofactor>
</comment>
<dbReference type="PRINTS" id="PR00409">
    <property type="entry name" value="PHDIOXRDTASE"/>
</dbReference>
<dbReference type="SUPFAM" id="SSF63380">
    <property type="entry name" value="Riboflavin synthase domain-like"/>
    <property type="match status" value="1"/>
</dbReference>
<dbReference type="Gene3D" id="3.10.20.30">
    <property type="match status" value="1"/>
</dbReference>
<dbReference type="PANTHER" id="PTHR30212">
    <property type="entry name" value="PROTEIN YIIM"/>
    <property type="match status" value="1"/>
</dbReference>
<accession>A0ABM8YJB0</accession>